<protein>
    <recommendedName>
        <fullName evidence="3">Type II secretion system protein N</fullName>
    </recommendedName>
    <alternativeName>
        <fullName evidence="10">General secretion pathway protein N</fullName>
    </alternativeName>
</protein>
<evidence type="ECO:0000313" key="12">
    <source>
        <dbReference type="Proteomes" id="UP000778523"/>
    </source>
</evidence>
<keyword evidence="4" id="KW-0813">Transport</keyword>
<evidence type="ECO:0000256" key="1">
    <source>
        <dbReference type="ARBA" id="ARBA00004533"/>
    </source>
</evidence>
<gene>
    <name evidence="11" type="primary">gspN</name>
    <name evidence="11" type="ORF">HJ583_003570</name>
</gene>
<reference evidence="11 12" key="1">
    <citation type="submission" date="2020-06" db="EMBL/GenBank/DDBJ databases">
        <title>Draft genome of Uliginosibacterium sp. IMCC34675.</title>
        <authorList>
            <person name="Song J."/>
        </authorList>
    </citation>
    <scope>NUCLEOTIDE SEQUENCE [LARGE SCALE GENOMIC DNA]</scope>
    <source>
        <strain evidence="11 12">IMCC34675</strain>
    </source>
</reference>
<name>A0ABX2IDG0_9RHOO</name>
<dbReference type="EMBL" id="JABCSC020000001">
    <property type="protein sequence ID" value="NSL54097.1"/>
    <property type="molecule type" value="Genomic_DNA"/>
</dbReference>
<keyword evidence="7" id="KW-0812">Transmembrane</keyword>
<comment type="similarity">
    <text evidence="2">Belongs to the GSP N family.</text>
</comment>
<evidence type="ECO:0000256" key="6">
    <source>
        <dbReference type="ARBA" id="ARBA00022519"/>
    </source>
</evidence>
<evidence type="ECO:0000256" key="7">
    <source>
        <dbReference type="ARBA" id="ARBA00022692"/>
    </source>
</evidence>
<keyword evidence="12" id="KW-1185">Reference proteome</keyword>
<evidence type="ECO:0000256" key="5">
    <source>
        <dbReference type="ARBA" id="ARBA00022475"/>
    </source>
</evidence>
<keyword evidence="6" id="KW-0997">Cell inner membrane</keyword>
<organism evidence="11 12">
    <name type="scientific">Uliginosibacterium aquaticum</name>
    <dbReference type="NCBI Taxonomy" id="2731212"/>
    <lineage>
        <taxon>Bacteria</taxon>
        <taxon>Pseudomonadati</taxon>
        <taxon>Pseudomonadota</taxon>
        <taxon>Betaproteobacteria</taxon>
        <taxon>Rhodocyclales</taxon>
        <taxon>Zoogloeaceae</taxon>
        <taxon>Uliginosibacterium</taxon>
    </lineage>
</organism>
<comment type="subcellular location">
    <subcellularLocation>
        <location evidence="1">Cell inner membrane</location>
    </subcellularLocation>
</comment>
<dbReference type="Proteomes" id="UP000778523">
    <property type="component" value="Unassembled WGS sequence"/>
</dbReference>
<evidence type="ECO:0000256" key="8">
    <source>
        <dbReference type="ARBA" id="ARBA00022927"/>
    </source>
</evidence>
<evidence type="ECO:0000313" key="11">
    <source>
        <dbReference type="EMBL" id="NSL54097.1"/>
    </source>
</evidence>
<evidence type="ECO:0000256" key="2">
    <source>
        <dbReference type="ARBA" id="ARBA00007208"/>
    </source>
</evidence>
<evidence type="ECO:0000256" key="9">
    <source>
        <dbReference type="ARBA" id="ARBA00023136"/>
    </source>
</evidence>
<keyword evidence="9" id="KW-0472">Membrane</keyword>
<dbReference type="InterPro" id="IPR022792">
    <property type="entry name" value="T2SS_protein-GspN"/>
</dbReference>
<dbReference type="Pfam" id="PF01203">
    <property type="entry name" value="T2SSN"/>
    <property type="match status" value="1"/>
</dbReference>
<proteinExistence type="inferred from homology"/>
<evidence type="ECO:0000256" key="3">
    <source>
        <dbReference type="ARBA" id="ARBA00021563"/>
    </source>
</evidence>
<sequence>MKKPLTWILLALALSLLLLVARFPAGLAARFLPTDIALAGLEGSLWQGRATALGYKGIVAQQKLAWQFQPGALFKGQLAWALQSEHAGRPGKLRAVLGFRGPVIEGLELSLPLEPLTQFNPTLAGVRLRGDLFVQSERLTRGEPINVSGRIERVSSAMAGEVTSLGSYQFRVTANAAGAGAIELSHLSGTLHAQGGGSFDLAKNKAKLDLRFKPEADLPGLSPVLATLPRDGDSYLLSYPR</sequence>
<evidence type="ECO:0000256" key="10">
    <source>
        <dbReference type="ARBA" id="ARBA00030772"/>
    </source>
</evidence>
<comment type="caution">
    <text evidence="11">The sequence shown here is derived from an EMBL/GenBank/DDBJ whole genome shotgun (WGS) entry which is preliminary data.</text>
</comment>
<dbReference type="RefSeq" id="WP_170020549.1">
    <property type="nucleotide sequence ID" value="NZ_JABCSC020000001.1"/>
</dbReference>
<keyword evidence="5" id="KW-1003">Cell membrane</keyword>
<evidence type="ECO:0000256" key="4">
    <source>
        <dbReference type="ARBA" id="ARBA00022448"/>
    </source>
</evidence>
<accession>A0ABX2IDG0</accession>
<keyword evidence="8" id="KW-0653">Protein transport</keyword>